<dbReference type="Gene3D" id="3.90.1150.10">
    <property type="entry name" value="Aspartate Aminotransferase, domain 1"/>
    <property type="match status" value="1"/>
</dbReference>
<sequence>MPKLSVHQQQQQQQDECDDGYKTVQCNRWMLMTRVNKNGNNFAWPTHGHGGEQKRRILCRTGTLGSALIPIDLHTVQPSPFPPRPHNLIRLSVGCEDLCDLIKDLDIAMKVATGRSREE</sequence>
<keyword evidence="1" id="KW-1185">Reference proteome</keyword>
<dbReference type="InterPro" id="IPR015422">
    <property type="entry name" value="PyrdxlP-dep_Trfase_small"/>
</dbReference>
<accession>A0A914I624</accession>
<dbReference type="Proteomes" id="UP000887572">
    <property type="component" value="Unplaced"/>
</dbReference>
<dbReference type="WBParaSite" id="Gr19_v10_g7106.t1">
    <property type="protein sequence ID" value="Gr19_v10_g7106.t1"/>
    <property type="gene ID" value="Gr19_v10_g7106"/>
</dbReference>
<organism evidence="1 2">
    <name type="scientific">Globodera rostochiensis</name>
    <name type="common">Golden nematode worm</name>
    <name type="synonym">Heterodera rostochiensis</name>
    <dbReference type="NCBI Taxonomy" id="31243"/>
    <lineage>
        <taxon>Eukaryota</taxon>
        <taxon>Metazoa</taxon>
        <taxon>Ecdysozoa</taxon>
        <taxon>Nematoda</taxon>
        <taxon>Chromadorea</taxon>
        <taxon>Rhabditida</taxon>
        <taxon>Tylenchina</taxon>
        <taxon>Tylenchomorpha</taxon>
        <taxon>Tylenchoidea</taxon>
        <taxon>Heteroderidae</taxon>
        <taxon>Heteroderinae</taxon>
        <taxon>Globodera</taxon>
    </lineage>
</organism>
<protein>
    <submittedName>
        <fullName evidence="2">Cystathionine gamma-lyase</fullName>
    </submittedName>
</protein>
<name>A0A914I624_GLORO</name>
<proteinExistence type="predicted"/>
<dbReference type="AlphaFoldDB" id="A0A914I624"/>
<evidence type="ECO:0000313" key="2">
    <source>
        <dbReference type="WBParaSite" id="Gr19_v10_g7106.t1"/>
    </source>
</evidence>
<evidence type="ECO:0000313" key="1">
    <source>
        <dbReference type="Proteomes" id="UP000887572"/>
    </source>
</evidence>
<reference evidence="2" key="1">
    <citation type="submission" date="2022-11" db="UniProtKB">
        <authorList>
            <consortium name="WormBaseParasite"/>
        </authorList>
    </citation>
    <scope>IDENTIFICATION</scope>
</reference>